<evidence type="ECO:0000313" key="2">
    <source>
        <dbReference type="Proteomes" id="UP001341281"/>
    </source>
</evidence>
<dbReference type="AlphaFoldDB" id="A0AAQ3UAV0"/>
<dbReference type="Proteomes" id="UP001341281">
    <property type="component" value="Chromosome 08"/>
</dbReference>
<dbReference type="EMBL" id="CP144752">
    <property type="protein sequence ID" value="WVZ88728.1"/>
    <property type="molecule type" value="Genomic_DNA"/>
</dbReference>
<protein>
    <submittedName>
        <fullName evidence="1">Uncharacterized protein</fullName>
    </submittedName>
</protein>
<gene>
    <name evidence="1" type="ORF">U9M48_035213</name>
</gene>
<reference evidence="1 2" key="1">
    <citation type="submission" date="2024-02" db="EMBL/GenBank/DDBJ databases">
        <title>High-quality chromosome-scale genome assembly of Pensacola bahiagrass (Paspalum notatum Flugge var. saurae).</title>
        <authorList>
            <person name="Vega J.M."/>
            <person name="Podio M."/>
            <person name="Orjuela J."/>
            <person name="Siena L.A."/>
            <person name="Pessino S.C."/>
            <person name="Combes M.C."/>
            <person name="Mariac C."/>
            <person name="Albertini E."/>
            <person name="Pupilli F."/>
            <person name="Ortiz J.P.A."/>
            <person name="Leblanc O."/>
        </authorList>
    </citation>
    <scope>NUCLEOTIDE SEQUENCE [LARGE SCALE GENOMIC DNA]</scope>
    <source>
        <strain evidence="1">R1</strain>
        <tissue evidence="1">Leaf</tissue>
    </source>
</reference>
<proteinExistence type="predicted"/>
<accession>A0AAQ3UAV0</accession>
<name>A0AAQ3UAV0_PASNO</name>
<organism evidence="1 2">
    <name type="scientific">Paspalum notatum var. saurae</name>
    <dbReference type="NCBI Taxonomy" id="547442"/>
    <lineage>
        <taxon>Eukaryota</taxon>
        <taxon>Viridiplantae</taxon>
        <taxon>Streptophyta</taxon>
        <taxon>Embryophyta</taxon>
        <taxon>Tracheophyta</taxon>
        <taxon>Spermatophyta</taxon>
        <taxon>Magnoliopsida</taxon>
        <taxon>Liliopsida</taxon>
        <taxon>Poales</taxon>
        <taxon>Poaceae</taxon>
        <taxon>PACMAD clade</taxon>
        <taxon>Panicoideae</taxon>
        <taxon>Andropogonodae</taxon>
        <taxon>Paspaleae</taxon>
        <taxon>Paspalinae</taxon>
        <taxon>Paspalum</taxon>
    </lineage>
</organism>
<dbReference type="InterPro" id="IPR019651">
    <property type="entry name" value="Glutamate_DH_NAD-spec"/>
</dbReference>
<keyword evidence="2" id="KW-1185">Reference proteome</keyword>
<evidence type="ECO:0000313" key="1">
    <source>
        <dbReference type="EMBL" id="WVZ88728.1"/>
    </source>
</evidence>
<dbReference type="Pfam" id="PF10712">
    <property type="entry name" value="NAD-GH"/>
    <property type="match status" value="1"/>
</dbReference>
<sequence length="244" mass="26767">MPSWKESMSILVSLVDDSSLLALSQAVRSCRSALWSLRTPILLYLRMNSRRKCFTISLSKSAPPRWVSPAMAFTSNRPMSMSTPGSMLRRETVQGASAEVEDEHRPPPAFPQHAIKTVCDGGGGGLVDDAHDVQPGDGAGVHGCLALRVVEVDGDGDDGVLHHRLEVHLCDLLHLCQHHGGDLLRGELLLTFVLHHYHRPVFATRDDFERPQLDVFLDGLIAKSAADQSLHICKEIINDINQSG</sequence>